<reference evidence="6" key="1">
    <citation type="submission" date="2019-09" db="EMBL/GenBank/DDBJ databases">
        <authorList>
            <person name="Liu S.-L."/>
            <person name="Chiang Y.-R."/>
            <person name="Fu H.-Y."/>
        </authorList>
    </citation>
    <scope>NUCLEOTIDE SEQUENCE</scope>
    <source>
        <strain evidence="6">THAL066</strain>
    </source>
</reference>
<evidence type="ECO:0000256" key="2">
    <source>
        <dbReference type="ARBA" id="ARBA00022980"/>
    </source>
</evidence>
<evidence type="ECO:0000256" key="5">
    <source>
        <dbReference type="SAM" id="MobiDB-lite"/>
    </source>
</evidence>
<evidence type="ECO:0000256" key="4">
    <source>
        <dbReference type="HAMAP-Rule" id="MF_00340"/>
    </source>
</evidence>
<sequence length="39" mass="4567">MAVPKKRTPKSKTRSRKSQWMRKALKQLQKARTRAGQLS</sequence>
<dbReference type="GO" id="GO:0015934">
    <property type="term" value="C:large ribosomal subunit"/>
    <property type="evidence" value="ECO:0007669"/>
    <property type="project" value="InterPro"/>
</dbReference>
<accession>A0A7G5VUW8</accession>
<dbReference type="NCBIfam" id="TIGR01031">
    <property type="entry name" value="rpmF_bact"/>
    <property type="match status" value="1"/>
</dbReference>
<comment type="similarity">
    <text evidence="1 4">Belongs to the bacterial ribosomal protein bL32 family.</text>
</comment>
<dbReference type="InterPro" id="IPR002677">
    <property type="entry name" value="Ribosomal_bL32"/>
</dbReference>
<protein>
    <recommendedName>
        <fullName evidence="4">Large ribosomal subunit protein bL32c</fullName>
    </recommendedName>
</protein>
<dbReference type="EMBL" id="MN431657">
    <property type="protein sequence ID" value="QMX77485.1"/>
    <property type="molecule type" value="Genomic_DNA"/>
</dbReference>
<proteinExistence type="inferred from homology"/>
<evidence type="ECO:0000256" key="3">
    <source>
        <dbReference type="ARBA" id="ARBA00023274"/>
    </source>
</evidence>
<feature type="region of interest" description="Disordered" evidence="5">
    <location>
        <begin position="1"/>
        <end position="39"/>
    </location>
</feature>
<dbReference type="HAMAP" id="MF_00340">
    <property type="entry name" value="Ribosomal_bL32"/>
    <property type="match status" value="1"/>
</dbReference>
<evidence type="ECO:0000256" key="1">
    <source>
        <dbReference type="ARBA" id="ARBA00008560"/>
    </source>
</evidence>
<keyword evidence="3 4" id="KW-0687">Ribonucleoprotein</keyword>
<keyword evidence="6" id="KW-0150">Chloroplast</keyword>
<gene>
    <name evidence="4 6" type="primary">rpl32</name>
</gene>
<dbReference type="Pfam" id="PF01783">
    <property type="entry name" value="Ribosomal_L32p"/>
    <property type="match status" value="1"/>
</dbReference>
<evidence type="ECO:0000313" key="6">
    <source>
        <dbReference type="EMBL" id="QMX77485.1"/>
    </source>
</evidence>
<dbReference type="GO" id="GO:0006412">
    <property type="term" value="P:translation"/>
    <property type="evidence" value="ECO:0007669"/>
    <property type="project" value="UniProtKB-UniRule"/>
</dbReference>
<name>A0A7G5VUW8_9RHOD</name>
<keyword evidence="2 4" id="KW-0689">Ribosomal protein</keyword>
<feature type="compositionally biased region" description="Basic residues" evidence="5">
    <location>
        <begin position="1"/>
        <end position="33"/>
    </location>
</feature>
<dbReference type="GeneID" id="60450408"/>
<comment type="subcellular location">
    <subcellularLocation>
        <location evidence="4">Plastid</location>
        <location evidence="4">Chloroplast</location>
    </subcellularLocation>
</comment>
<keyword evidence="6" id="KW-0934">Plastid</keyword>
<dbReference type="GO" id="GO:0009507">
    <property type="term" value="C:chloroplast"/>
    <property type="evidence" value="ECO:0007669"/>
    <property type="project" value="UniProtKB-SubCell"/>
</dbReference>
<geneLocation type="chloroplast" evidence="6"/>
<dbReference type="RefSeq" id="YP_009968384.1">
    <property type="nucleotide sequence ID" value="NC_051883.1"/>
</dbReference>
<dbReference type="AlphaFoldDB" id="A0A7G5VUW8"/>
<organism evidence="6">
    <name type="scientific">Cyanidiococcus yangmingshanensis</name>
    <dbReference type="NCBI Taxonomy" id="2690220"/>
    <lineage>
        <taxon>Eukaryota</taxon>
        <taxon>Rhodophyta</taxon>
        <taxon>Bangiophyceae</taxon>
        <taxon>Cyanidiales</taxon>
        <taxon>Cyanidiaceae</taxon>
        <taxon>Cyanidiococcus</taxon>
    </lineage>
</organism>
<dbReference type="GO" id="GO:0003735">
    <property type="term" value="F:structural constituent of ribosome"/>
    <property type="evidence" value="ECO:0007669"/>
    <property type="project" value="InterPro"/>
</dbReference>